<dbReference type="EC" id="3.1.-.-" evidence="2"/>
<protein>
    <recommendedName>
        <fullName evidence="2">Putative phosphoesterase EV207_16212</fullName>
        <ecNumber evidence="2">3.1.-.-</ecNumber>
    </recommendedName>
</protein>
<feature type="active site" description="Proton donor" evidence="2">
    <location>
        <position position="34"/>
    </location>
</feature>
<comment type="caution">
    <text evidence="3">The sequence shown here is derived from an EMBL/GenBank/DDBJ whole genome shotgun (WGS) entry which is preliminary data.</text>
</comment>
<evidence type="ECO:0000256" key="1">
    <source>
        <dbReference type="ARBA" id="ARBA00022801"/>
    </source>
</evidence>
<dbReference type="InterPro" id="IPR050580">
    <property type="entry name" value="2H_phosphoesterase_YjcG-like"/>
</dbReference>
<name>A0A4R2NE66_9BACL</name>
<dbReference type="RefSeq" id="WP_132748371.1">
    <property type="nucleotide sequence ID" value="NZ_SLXK01000062.1"/>
</dbReference>
<feature type="short sequence motif" description="HXTX 1" evidence="2">
    <location>
        <begin position="34"/>
        <end position="37"/>
    </location>
</feature>
<comment type="similarity">
    <text evidence="2">Belongs to the 2H phosphoesterase superfamily. YjcG family.</text>
</comment>
<dbReference type="Gene3D" id="3.90.1140.10">
    <property type="entry name" value="Cyclic phosphodiesterase"/>
    <property type="match status" value="1"/>
</dbReference>
<feature type="short sequence motif" description="HXTX 2" evidence="2">
    <location>
        <begin position="115"/>
        <end position="118"/>
    </location>
</feature>
<dbReference type="SUPFAM" id="SSF55144">
    <property type="entry name" value="LigT-like"/>
    <property type="match status" value="1"/>
</dbReference>
<dbReference type="GO" id="GO:0016874">
    <property type="term" value="F:ligase activity"/>
    <property type="evidence" value="ECO:0007669"/>
    <property type="project" value="UniProtKB-KW"/>
</dbReference>
<dbReference type="AlphaFoldDB" id="A0A4R2NE66"/>
<dbReference type="PANTHER" id="PTHR40037:SF1">
    <property type="entry name" value="PHOSPHOESTERASE SAOUHSC_00951-RELATED"/>
    <property type="match status" value="1"/>
</dbReference>
<evidence type="ECO:0000256" key="2">
    <source>
        <dbReference type="HAMAP-Rule" id="MF_01444"/>
    </source>
</evidence>
<dbReference type="PANTHER" id="PTHR40037">
    <property type="entry name" value="PHOSPHOESTERASE YJCG-RELATED"/>
    <property type="match status" value="1"/>
</dbReference>
<evidence type="ECO:0000313" key="3">
    <source>
        <dbReference type="EMBL" id="TCP19507.1"/>
    </source>
</evidence>
<dbReference type="InterPro" id="IPR009097">
    <property type="entry name" value="Cyclic_Pdiesterase"/>
</dbReference>
<proteinExistence type="inferred from homology"/>
<organism evidence="3 4">
    <name type="scientific">Scopulibacillus darangshiensis</name>
    <dbReference type="NCBI Taxonomy" id="442528"/>
    <lineage>
        <taxon>Bacteria</taxon>
        <taxon>Bacillati</taxon>
        <taxon>Bacillota</taxon>
        <taxon>Bacilli</taxon>
        <taxon>Bacillales</taxon>
        <taxon>Sporolactobacillaceae</taxon>
        <taxon>Scopulibacillus</taxon>
    </lineage>
</organism>
<sequence>MKYGVAMFPSKELQDKANSLRKRYDPHYALIPPHITLKSPFEVEEDQVEDVISKIKEVAKSTEPVTIKVNKVGSFSPINSVIYFKVEPTDQVIDLYKKLHSDNLEGNEDYTFVPHVTIAQNLTDEEHSDVLGSLKMKDIHHEEVIDRFQILYQLENESWTVYETCHLEGNN</sequence>
<feature type="active site" description="Proton acceptor" evidence="2">
    <location>
        <position position="115"/>
    </location>
</feature>
<keyword evidence="4" id="KW-1185">Reference proteome</keyword>
<accession>A0A4R2NE66</accession>
<keyword evidence="3" id="KW-0436">Ligase</keyword>
<dbReference type="OrthoDB" id="1524661at2"/>
<gene>
    <name evidence="3" type="ORF">EV207_16212</name>
</gene>
<evidence type="ECO:0000313" key="4">
    <source>
        <dbReference type="Proteomes" id="UP000295416"/>
    </source>
</evidence>
<dbReference type="InterPro" id="IPR022932">
    <property type="entry name" value="YjcG"/>
</dbReference>
<dbReference type="EMBL" id="SLXK01000062">
    <property type="protein sequence ID" value="TCP19507.1"/>
    <property type="molecule type" value="Genomic_DNA"/>
</dbReference>
<dbReference type="Pfam" id="PF13563">
    <property type="entry name" value="2_5_RNA_ligase2"/>
    <property type="match status" value="1"/>
</dbReference>
<dbReference type="HAMAP" id="MF_01444">
    <property type="entry name" value="2H_phosphoesterase_YjcG"/>
    <property type="match status" value="1"/>
</dbReference>
<reference evidence="3 4" key="1">
    <citation type="submission" date="2019-03" db="EMBL/GenBank/DDBJ databases">
        <title>Genomic Encyclopedia of Type Strains, Phase IV (KMG-IV): sequencing the most valuable type-strain genomes for metagenomic binning, comparative biology and taxonomic classification.</title>
        <authorList>
            <person name="Goeker M."/>
        </authorList>
    </citation>
    <scope>NUCLEOTIDE SEQUENCE [LARGE SCALE GENOMIC DNA]</scope>
    <source>
        <strain evidence="3 4">DSM 19377</strain>
    </source>
</reference>
<dbReference type="NCBIfam" id="NF010223">
    <property type="entry name" value="PRK13679.1"/>
    <property type="match status" value="1"/>
</dbReference>
<keyword evidence="1 2" id="KW-0378">Hydrolase</keyword>
<dbReference type="GO" id="GO:0016788">
    <property type="term" value="F:hydrolase activity, acting on ester bonds"/>
    <property type="evidence" value="ECO:0007669"/>
    <property type="project" value="UniProtKB-UniRule"/>
</dbReference>
<dbReference type="Proteomes" id="UP000295416">
    <property type="component" value="Unassembled WGS sequence"/>
</dbReference>